<protein>
    <submittedName>
        <fullName evidence="1">Uncharacterized protein</fullName>
    </submittedName>
</protein>
<organism evidence="1">
    <name type="scientific">marine metagenome</name>
    <dbReference type="NCBI Taxonomy" id="408172"/>
    <lineage>
        <taxon>unclassified sequences</taxon>
        <taxon>metagenomes</taxon>
        <taxon>ecological metagenomes</taxon>
    </lineage>
</organism>
<gene>
    <name evidence="1" type="ORF">METZ01_LOCUS56918</name>
</gene>
<reference evidence="1" key="1">
    <citation type="submission" date="2018-05" db="EMBL/GenBank/DDBJ databases">
        <authorList>
            <person name="Lanie J.A."/>
            <person name="Ng W.-L."/>
            <person name="Kazmierczak K.M."/>
            <person name="Andrzejewski T.M."/>
            <person name="Davidsen T.M."/>
            <person name="Wayne K.J."/>
            <person name="Tettelin H."/>
            <person name="Glass J.I."/>
            <person name="Rusch D."/>
            <person name="Podicherti R."/>
            <person name="Tsui H.-C.T."/>
            <person name="Winkler M.E."/>
        </authorList>
    </citation>
    <scope>NUCLEOTIDE SEQUENCE</scope>
</reference>
<evidence type="ECO:0000313" key="1">
    <source>
        <dbReference type="EMBL" id="SVA04064.1"/>
    </source>
</evidence>
<name>A0A381SKV8_9ZZZZ</name>
<sequence length="31" mass="3637">MLRFCQLVILTQLLLTKTYAQQEEPLILDDS</sequence>
<dbReference type="AlphaFoldDB" id="A0A381SKV8"/>
<accession>A0A381SKV8</accession>
<feature type="non-terminal residue" evidence="1">
    <location>
        <position position="31"/>
    </location>
</feature>
<dbReference type="EMBL" id="UINC01003184">
    <property type="protein sequence ID" value="SVA04064.1"/>
    <property type="molecule type" value="Genomic_DNA"/>
</dbReference>
<proteinExistence type="predicted"/>